<keyword evidence="1" id="KW-0732">Signal</keyword>
<feature type="chain" id="PRO_5020445144" evidence="1">
    <location>
        <begin position="21"/>
        <end position="85"/>
    </location>
</feature>
<name>A0A4Q9L4L3_9MICR</name>
<dbReference type="AlphaFoldDB" id="A0A4Q9L4L3"/>
<gene>
    <name evidence="2" type="ORF">CWI37_0480p0020</name>
</gene>
<dbReference type="Proteomes" id="UP000292362">
    <property type="component" value="Unassembled WGS sequence"/>
</dbReference>
<feature type="signal peptide" evidence="1">
    <location>
        <begin position="1"/>
        <end position="20"/>
    </location>
</feature>
<organism evidence="2 3">
    <name type="scientific">Hamiltosporidium tvaerminnensis</name>
    <dbReference type="NCBI Taxonomy" id="1176355"/>
    <lineage>
        <taxon>Eukaryota</taxon>
        <taxon>Fungi</taxon>
        <taxon>Fungi incertae sedis</taxon>
        <taxon>Microsporidia</taxon>
        <taxon>Dubosqiidae</taxon>
        <taxon>Hamiltosporidium</taxon>
    </lineage>
</organism>
<evidence type="ECO:0000313" key="2">
    <source>
        <dbReference type="EMBL" id="TBU02448.1"/>
    </source>
</evidence>
<dbReference type="EMBL" id="PITJ01000480">
    <property type="protein sequence ID" value="TBU02448.1"/>
    <property type="molecule type" value="Genomic_DNA"/>
</dbReference>
<protein>
    <submittedName>
        <fullName evidence="2">Uncharacterized protein</fullName>
    </submittedName>
</protein>
<dbReference type="VEuPathDB" id="MicrosporidiaDB:CWI37_0480p0020"/>
<evidence type="ECO:0000313" key="3">
    <source>
        <dbReference type="Proteomes" id="UP000292362"/>
    </source>
</evidence>
<evidence type="ECO:0000256" key="1">
    <source>
        <dbReference type="SAM" id="SignalP"/>
    </source>
</evidence>
<proteinExistence type="predicted"/>
<sequence>MMGLNLFIFFVYIKSTFVDACFSIRNSVRKNTTSREPLRFGRSIAEENDEKVIQISSDNNFKNIYNQLSENENKFAGKRNHRIDK</sequence>
<comment type="caution">
    <text evidence="2">The sequence shown here is derived from an EMBL/GenBank/DDBJ whole genome shotgun (WGS) entry which is preliminary data.</text>
</comment>
<reference evidence="2 3" key="1">
    <citation type="submission" date="2017-12" db="EMBL/GenBank/DDBJ databases">
        <authorList>
            <person name="Pombert J.-F."/>
            <person name="Haag K.L."/>
            <person name="Ebert D."/>
        </authorList>
    </citation>
    <scope>NUCLEOTIDE SEQUENCE [LARGE SCALE GENOMIC DNA]</scope>
    <source>
        <strain evidence="2">FI-OER-3-3</strain>
    </source>
</reference>
<accession>A0A4Q9L4L3</accession>